<sequence length="335" mass="37665">MKNITLKELAKQLNLSVPTVSRALNDSYEISQETKDKVNALAQELNYRPNPFASSLRKNRSKTIALVIPEISSVFFSQITKGVEAVANNKGYHVIICCSDEKIDKETEIVQHLIDGRVDGILLSTSAETTDGKHLESFVERKIPVVLFDRTIENMPFSSVTSNDYESSYAATVHLIENNCNSIGFLKFGKNLQNIEKRLKGYQQALTDYNLKPNNNLILTLEQDADENIEKIKRFILNKKPDALFASVEHLAMATYDACKQIDLTIPNNLKLLAYSNLNIARHFSPPLTTIVQPAYEIGESSATLLLNLLKNKHLDEIEDLMIDSEISFRASTEN</sequence>
<feature type="domain" description="HTH lacI-type" evidence="4">
    <location>
        <begin position="4"/>
        <end position="58"/>
    </location>
</feature>
<keyword evidence="2 6" id="KW-0238">DNA-binding</keyword>
<dbReference type="Gene3D" id="3.40.50.2300">
    <property type="match status" value="2"/>
</dbReference>
<dbReference type="Proteomes" id="UP001597118">
    <property type="component" value="Unassembled WGS sequence"/>
</dbReference>
<dbReference type="PROSITE" id="PS50932">
    <property type="entry name" value="HTH_LACI_2"/>
    <property type="match status" value="1"/>
</dbReference>
<proteinExistence type="predicted"/>
<evidence type="ECO:0000259" key="4">
    <source>
        <dbReference type="PROSITE" id="PS50932"/>
    </source>
</evidence>
<keyword evidence="1" id="KW-0805">Transcription regulation</keyword>
<keyword evidence="3" id="KW-0804">Transcription</keyword>
<evidence type="ECO:0000313" key="7">
    <source>
        <dbReference type="Proteomes" id="UP001597118"/>
    </source>
</evidence>
<organism evidence="6 7">
    <name type="scientific">Pseudopedobacter beijingensis</name>
    <dbReference type="NCBI Taxonomy" id="1207056"/>
    <lineage>
        <taxon>Bacteria</taxon>
        <taxon>Pseudomonadati</taxon>
        <taxon>Bacteroidota</taxon>
        <taxon>Sphingobacteriia</taxon>
        <taxon>Sphingobacteriales</taxon>
        <taxon>Sphingobacteriaceae</taxon>
        <taxon>Pseudopedobacter</taxon>
    </lineage>
</organism>
<evidence type="ECO:0000259" key="5">
    <source>
        <dbReference type="PROSITE" id="PS50943"/>
    </source>
</evidence>
<dbReference type="Gene3D" id="1.10.260.40">
    <property type="entry name" value="lambda repressor-like DNA-binding domains"/>
    <property type="match status" value="1"/>
</dbReference>
<dbReference type="SMART" id="SM00354">
    <property type="entry name" value="HTH_LACI"/>
    <property type="match status" value="1"/>
</dbReference>
<reference evidence="7" key="1">
    <citation type="journal article" date="2019" name="Int. J. Syst. Evol. Microbiol.">
        <title>The Global Catalogue of Microorganisms (GCM) 10K type strain sequencing project: providing services to taxonomists for standard genome sequencing and annotation.</title>
        <authorList>
            <consortium name="The Broad Institute Genomics Platform"/>
            <consortium name="The Broad Institute Genome Sequencing Center for Infectious Disease"/>
            <person name="Wu L."/>
            <person name="Ma J."/>
        </authorList>
    </citation>
    <scope>NUCLEOTIDE SEQUENCE [LARGE SCALE GENOMIC DNA]</scope>
    <source>
        <strain evidence="7">CCUG 53762</strain>
    </source>
</reference>
<comment type="caution">
    <text evidence="6">The sequence shown here is derived from an EMBL/GenBank/DDBJ whole genome shotgun (WGS) entry which is preliminary data.</text>
</comment>
<dbReference type="InterPro" id="IPR028082">
    <property type="entry name" value="Peripla_BP_I"/>
</dbReference>
<dbReference type="InterPro" id="IPR010982">
    <property type="entry name" value="Lambda_DNA-bd_dom_sf"/>
</dbReference>
<dbReference type="Pfam" id="PF13377">
    <property type="entry name" value="Peripla_BP_3"/>
    <property type="match status" value="1"/>
</dbReference>
<accession>A0ABW4IIL6</accession>
<name>A0ABW4IIL6_9SPHI</name>
<evidence type="ECO:0000256" key="1">
    <source>
        <dbReference type="ARBA" id="ARBA00023015"/>
    </source>
</evidence>
<dbReference type="EMBL" id="JBHUDG010000050">
    <property type="protein sequence ID" value="MFD1631807.1"/>
    <property type="molecule type" value="Genomic_DNA"/>
</dbReference>
<dbReference type="PANTHER" id="PTHR30146:SF109">
    <property type="entry name" value="HTH-TYPE TRANSCRIPTIONAL REGULATOR GALS"/>
    <property type="match status" value="1"/>
</dbReference>
<gene>
    <name evidence="6" type="ORF">ACFSAH_18180</name>
</gene>
<dbReference type="SUPFAM" id="SSF47413">
    <property type="entry name" value="lambda repressor-like DNA-binding domains"/>
    <property type="match status" value="1"/>
</dbReference>
<dbReference type="GO" id="GO:0003677">
    <property type="term" value="F:DNA binding"/>
    <property type="evidence" value="ECO:0007669"/>
    <property type="project" value="UniProtKB-KW"/>
</dbReference>
<dbReference type="PANTHER" id="PTHR30146">
    <property type="entry name" value="LACI-RELATED TRANSCRIPTIONAL REPRESSOR"/>
    <property type="match status" value="1"/>
</dbReference>
<dbReference type="PROSITE" id="PS50943">
    <property type="entry name" value="HTH_CROC1"/>
    <property type="match status" value="1"/>
</dbReference>
<dbReference type="InterPro" id="IPR046335">
    <property type="entry name" value="LacI/GalR-like_sensor"/>
</dbReference>
<evidence type="ECO:0000313" key="6">
    <source>
        <dbReference type="EMBL" id="MFD1631807.1"/>
    </source>
</evidence>
<dbReference type="SUPFAM" id="SSF53822">
    <property type="entry name" value="Periplasmic binding protein-like I"/>
    <property type="match status" value="1"/>
</dbReference>
<dbReference type="InterPro" id="IPR001387">
    <property type="entry name" value="Cro/C1-type_HTH"/>
</dbReference>
<dbReference type="CDD" id="cd01392">
    <property type="entry name" value="HTH_LacI"/>
    <property type="match status" value="1"/>
</dbReference>
<dbReference type="CDD" id="cd06267">
    <property type="entry name" value="PBP1_LacI_sugar_binding-like"/>
    <property type="match status" value="1"/>
</dbReference>
<evidence type="ECO:0000256" key="3">
    <source>
        <dbReference type="ARBA" id="ARBA00023163"/>
    </source>
</evidence>
<evidence type="ECO:0000256" key="2">
    <source>
        <dbReference type="ARBA" id="ARBA00023125"/>
    </source>
</evidence>
<dbReference type="RefSeq" id="WP_379664173.1">
    <property type="nucleotide sequence ID" value="NZ_JBHUDG010000050.1"/>
</dbReference>
<feature type="domain" description="HTH cro/C1-type" evidence="5">
    <location>
        <begin position="2"/>
        <end position="52"/>
    </location>
</feature>
<keyword evidence="7" id="KW-1185">Reference proteome</keyword>
<protein>
    <submittedName>
        <fullName evidence="6">LacI family DNA-binding transcriptional regulator</fullName>
    </submittedName>
</protein>
<dbReference type="InterPro" id="IPR000843">
    <property type="entry name" value="HTH_LacI"/>
</dbReference>
<dbReference type="Pfam" id="PF00356">
    <property type="entry name" value="LacI"/>
    <property type="match status" value="1"/>
</dbReference>